<sequence length="205" mass="23139">MLKIIAIVVGCLVVAATTGALWAFSLGQRSIRYTLHLTLLDTAGQPLPPQRVVVWKQGYPLRELRSDAAGQLTLVARESFGTSIIFGPNRPEAIPIRLHLPEVSPLFYWFNIKQTGPLAPYEVHNDYYSYNYKQWVGDFDATHATRRHIVPSDPSQTFYAVPPNGGEVLRWQGNAKLERGPKQPDGSYDYRLDLMLQQSGMEIIR</sequence>
<dbReference type="EMBL" id="FNOV01000002">
    <property type="protein sequence ID" value="SDX62267.1"/>
    <property type="molecule type" value="Genomic_DNA"/>
</dbReference>
<accession>A0A1H3D7C8</accession>
<proteinExistence type="predicted"/>
<gene>
    <name evidence="1" type="ORF">SAMN04488069_102249</name>
</gene>
<dbReference type="OrthoDB" id="878057at2"/>
<protein>
    <submittedName>
        <fullName evidence="1">Uncharacterized protein</fullName>
    </submittedName>
</protein>
<dbReference type="Proteomes" id="UP000199249">
    <property type="component" value="Unassembled WGS sequence"/>
</dbReference>
<reference evidence="2" key="1">
    <citation type="submission" date="2016-10" db="EMBL/GenBank/DDBJ databases">
        <authorList>
            <person name="Varghese N."/>
            <person name="Submissions S."/>
        </authorList>
    </citation>
    <scope>NUCLEOTIDE SEQUENCE [LARGE SCALE GENOMIC DNA]</scope>
    <source>
        <strain evidence="2">CGMCC 1.8975</strain>
    </source>
</reference>
<name>A0A1H3D7C8_9BACT</name>
<dbReference type="RefSeq" id="WP_139255070.1">
    <property type="nucleotide sequence ID" value="NZ_FNOV01000002.1"/>
</dbReference>
<dbReference type="AlphaFoldDB" id="A0A1H3D7C8"/>
<keyword evidence="2" id="KW-1185">Reference proteome</keyword>
<evidence type="ECO:0000313" key="2">
    <source>
        <dbReference type="Proteomes" id="UP000199249"/>
    </source>
</evidence>
<evidence type="ECO:0000313" key="1">
    <source>
        <dbReference type="EMBL" id="SDX62267.1"/>
    </source>
</evidence>
<organism evidence="1 2">
    <name type="scientific">Hymenobacter psychrophilus</name>
    <dbReference type="NCBI Taxonomy" id="651662"/>
    <lineage>
        <taxon>Bacteria</taxon>
        <taxon>Pseudomonadati</taxon>
        <taxon>Bacteroidota</taxon>
        <taxon>Cytophagia</taxon>
        <taxon>Cytophagales</taxon>
        <taxon>Hymenobacteraceae</taxon>
        <taxon>Hymenobacter</taxon>
    </lineage>
</organism>